<organism evidence="16 17">
    <name type="scientific">Leucobacter exalbidus</name>
    <dbReference type="NCBI Taxonomy" id="662960"/>
    <lineage>
        <taxon>Bacteria</taxon>
        <taxon>Bacillati</taxon>
        <taxon>Actinomycetota</taxon>
        <taxon>Actinomycetes</taxon>
        <taxon>Micrococcales</taxon>
        <taxon>Microbacteriaceae</taxon>
        <taxon>Leucobacter</taxon>
    </lineage>
</organism>
<feature type="transmembrane region" description="Helical" evidence="10">
    <location>
        <begin position="678"/>
        <end position="700"/>
    </location>
</feature>
<dbReference type="Pfam" id="PF04039">
    <property type="entry name" value="MnhB"/>
    <property type="match status" value="1"/>
</dbReference>
<dbReference type="PANTHER" id="PTHR43373">
    <property type="entry name" value="NA(+)/H(+) ANTIPORTER SUBUNIT"/>
    <property type="match status" value="1"/>
</dbReference>
<evidence type="ECO:0000259" key="12">
    <source>
        <dbReference type="Pfam" id="PF00662"/>
    </source>
</evidence>
<dbReference type="Proteomes" id="UP000675163">
    <property type="component" value="Unassembled WGS sequence"/>
</dbReference>
<evidence type="ECO:0000256" key="2">
    <source>
        <dbReference type="ARBA" id="ARBA00022448"/>
    </source>
</evidence>
<feature type="transmembrane region" description="Helical" evidence="10">
    <location>
        <begin position="448"/>
        <end position="470"/>
    </location>
</feature>
<dbReference type="InterPro" id="IPR050616">
    <property type="entry name" value="CPA3_Na-H_Antiporter_A"/>
</dbReference>
<keyword evidence="8 10" id="KW-0472">Membrane</keyword>
<feature type="transmembrane region" description="Helical" evidence="10">
    <location>
        <begin position="77"/>
        <end position="101"/>
    </location>
</feature>
<feature type="domain" description="NADH:quinone oxidoreductase/Mrp antiporter transmembrane" evidence="11">
    <location>
        <begin position="128"/>
        <end position="408"/>
    </location>
</feature>
<gene>
    <name evidence="16" type="ORF">JOF28_000816</name>
</gene>
<proteinExistence type="predicted"/>
<evidence type="ECO:0000259" key="13">
    <source>
        <dbReference type="Pfam" id="PF04039"/>
    </source>
</evidence>
<feature type="transmembrane region" description="Helical" evidence="10">
    <location>
        <begin position="269"/>
        <end position="289"/>
    </location>
</feature>
<evidence type="ECO:0000313" key="17">
    <source>
        <dbReference type="Proteomes" id="UP000675163"/>
    </source>
</evidence>
<dbReference type="Pfam" id="PF13244">
    <property type="entry name" value="MbhD"/>
    <property type="match status" value="1"/>
</dbReference>
<feature type="transmembrane region" description="Helical" evidence="10">
    <location>
        <begin position="734"/>
        <end position="753"/>
    </location>
</feature>
<dbReference type="Pfam" id="PF00361">
    <property type="entry name" value="Proton_antipo_M"/>
    <property type="match status" value="1"/>
</dbReference>
<evidence type="ECO:0000256" key="10">
    <source>
        <dbReference type="SAM" id="Phobius"/>
    </source>
</evidence>
<reference evidence="16" key="1">
    <citation type="submission" date="2021-02" db="EMBL/GenBank/DDBJ databases">
        <title>Sequencing the genomes of 1000 actinobacteria strains.</title>
        <authorList>
            <person name="Klenk H.-P."/>
        </authorList>
    </citation>
    <scope>NUCLEOTIDE SEQUENCE</scope>
    <source>
        <strain evidence="16">DSM 22850</strain>
    </source>
</reference>
<feature type="transmembrane region" description="Helical" evidence="10">
    <location>
        <begin position="805"/>
        <end position="827"/>
    </location>
</feature>
<dbReference type="InterPro" id="IPR046806">
    <property type="entry name" value="MrpA_C/MbhE"/>
</dbReference>
<evidence type="ECO:0000313" key="16">
    <source>
        <dbReference type="EMBL" id="MBP1325584.1"/>
    </source>
</evidence>
<keyword evidence="4" id="KW-1003">Cell membrane</keyword>
<dbReference type="RefSeq" id="WP_209704599.1">
    <property type="nucleotide sequence ID" value="NZ_JAFIDA010000001.1"/>
</dbReference>
<keyword evidence="3" id="KW-0050">Antiport</keyword>
<feature type="transmembrane region" description="Helical" evidence="10">
    <location>
        <begin position="638"/>
        <end position="657"/>
    </location>
</feature>
<evidence type="ECO:0000259" key="11">
    <source>
        <dbReference type="Pfam" id="PF00361"/>
    </source>
</evidence>
<feature type="transmembrane region" description="Helical" evidence="10">
    <location>
        <begin position="322"/>
        <end position="345"/>
    </location>
</feature>
<dbReference type="GO" id="GO:0006811">
    <property type="term" value="P:monoatomic ion transport"/>
    <property type="evidence" value="ECO:0007669"/>
    <property type="project" value="UniProtKB-KW"/>
</dbReference>
<dbReference type="InterPro" id="IPR001516">
    <property type="entry name" value="Proton_antipo_N"/>
</dbReference>
<evidence type="ECO:0000256" key="5">
    <source>
        <dbReference type="ARBA" id="ARBA00022692"/>
    </source>
</evidence>
<dbReference type="Pfam" id="PF20501">
    <property type="entry name" value="MbhE"/>
    <property type="match status" value="1"/>
</dbReference>
<feature type="transmembrane region" description="Helical" evidence="10">
    <location>
        <begin position="132"/>
        <end position="149"/>
    </location>
</feature>
<comment type="caution">
    <text evidence="16">The sequence shown here is derived from an EMBL/GenBank/DDBJ whole genome shotgun (WGS) entry which is preliminary data.</text>
</comment>
<feature type="transmembrane region" description="Helical" evidence="10">
    <location>
        <begin position="407"/>
        <end position="427"/>
    </location>
</feature>
<feature type="domain" description="MrpA C-terminal/MbhD" evidence="14">
    <location>
        <begin position="597"/>
        <end position="661"/>
    </location>
</feature>
<feature type="transmembrane region" description="Helical" evidence="10">
    <location>
        <begin position="204"/>
        <end position="229"/>
    </location>
</feature>
<comment type="subcellular location">
    <subcellularLocation>
        <location evidence="1">Cell membrane</location>
        <topology evidence="1">Multi-pass membrane protein</topology>
    </subcellularLocation>
    <subcellularLocation>
        <location evidence="9">Membrane</location>
        <topology evidence="9">Multi-pass membrane protein</topology>
    </subcellularLocation>
</comment>
<keyword evidence="5 9" id="KW-0812">Transmembrane</keyword>
<evidence type="ECO:0000259" key="14">
    <source>
        <dbReference type="Pfam" id="PF13244"/>
    </source>
</evidence>
<evidence type="ECO:0000256" key="8">
    <source>
        <dbReference type="ARBA" id="ARBA00023136"/>
    </source>
</evidence>
<feature type="transmembrane region" description="Helical" evidence="10">
    <location>
        <begin position="29"/>
        <end position="52"/>
    </location>
</feature>
<dbReference type="Pfam" id="PF00662">
    <property type="entry name" value="Proton_antipo_N"/>
    <property type="match status" value="1"/>
</dbReference>
<keyword evidence="2" id="KW-0813">Transport</keyword>
<sequence>MGAMTSMLLVVALCALCIHPVVTRVGPRAFLLLATLMAGIFAWVLALSIPVFNGDVLTESYQWVPQLSMTLGLRLDAVSAIFALLVTGAGSLVLLYCAYYFEAGEAGLARFAAVFMGFTASMLGLVLSDDVYLLFIFWEATTVFSFLLIGHVTRLRTANAAALQALMVTTFGGLAMLVGLVLLVQQTGTSSLVGIVEAAPTGAVATTAVFLVLVGALSKSAIFPFHFWLPGAMSAPTPVSAYLHAAAMVKAGVYMIARLAPGFADVPGFRVTLVTLGAITMIGGGIRALRQYDIKLLVAHGTVSQLGLLVMVIGVGTPATTFAGITLLITHAVAKAPLFLTVGVIDHATGTRDLRELSGLGKSLPGLTIIASIAVASMAGLPPFIGFVAKEAAFTELLDDGPLAVTAFWVALAGSILTVAYMGRFLWGAFFTKRGVPSSLILHAPPRGIYIAPAIFATVALLFGFISPLLDRLLRTGWPSNAEHLALWHGWTPALAASAVAIGAGTLLSLVLARRGRPLPAPPERFTASHIYWVLTQWLDTLAVRTTSITQRGSLPFYLAVILIVASCTIGGVAIWGGAWPNEYQWISSPVEIPIAILMITAACFALRARTRFQAVVLVGVTGYGMAALFATHGAPDLALTQALVETVTMIAFVLVIRRLSQRLNITVRRPARWARAAIGIATGLALGAATLIALGARVADPISLELPDLAYFGGHGSNVVNVMLVDIRGWDTLGELSVILAAATGVASLVFLNTRADLRPKITRREAQGFARDNLRRVADPNDPARRTPWLLAGRTLDPANRSILLEVVVRLLFHGLIILSIYLLLSGHNGPGGGFAGGLVAGLALVARYLAGGRYELSTTVPLDAGRILGAGLALAVTMAIVPMFFGQAALASSWIDVDLGWFGSIPLVTSTLFDIGVYLVVFGLVLDVLRSLGAEIDEHEEQDNAERTEEAMAK</sequence>
<feature type="transmembrane region" description="Helical" evidence="10">
    <location>
        <begin position="613"/>
        <end position="632"/>
    </location>
</feature>
<feature type="transmembrane region" description="Helical" evidence="10">
    <location>
        <begin position="366"/>
        <end position="387"/>
    </location>
</feature>
<feature type="transmembrane region" description="Helical" evidence="10">
    <location>
        <begin position="6"/>
        <end position="22"/>
    </location>
</feature>
<feature type="domain" description="Na+/H+ antiporter MnhB subunit-related protein" evidence="13">
    <location>
        <begin position="807"/>
        <end position="929"/>
    </location>
</feature>
<evidence type="ECO:0000259" key="15">
    <source>
        <dbReference type="Pfam" id="PF20501"/>
    </source>
</evidence>
<keyword evidence="17" id="KW-1185">Reference proteome</keyword>
<feature type="transmembrane region" description="Helical" evidence="10">
    <location>
        <begin position="108"/>
        <end position="126"/>
    </location>
</feature>
<dbReference type="InterPro" id="IPR007182">
    <property type="entry name" value="MnhB"/>
</dbReference>
<feature type="transmembrane region" description="Helical" evidence="10">
    <location>
        <begin position="490"/>
        <end position="513"/>
    </location>
</feature>
<feature type="transmembrane region" description="Helical" evidence="10">
    <location>
        <begin position="161"/>
        <end position="184"/>
    </location>
</feature>
<feature type="transmembrane region" description="Helical" evidence="10">
    <location>
        <begin position="833"/>
        <end position="853"/>
    </location>
</feature>
<dbReference type="GO" id="GO:0005886">
    <property type="term" value="C:plasma membrane"/>
    <property type="evidence" value="ECO:0007669"/>
    <property type="project" value="UniProtKB-SubCell"/>
</dbReference>
<accession>A0A940PUL6</accession>
<name>A0A940PUL6_9MICO</name>
<evidence type="ECO:0000256" key="9">
    <source>
        <dbReference type="RuleBase" id="RU000320"/>
    </source>
</evidence>
<feature type="transmembrane region" description="Helical" evidence="10">
    <location>
        <begin position="586"/>
        <end position="606"/>
    </location>
</feature>
<feature type="transmembrane region" description="Helical" evidence="10">
    <location>
        <begin position="874"/>
        <end position="898"/>
    </location>
</feature>
<keyword evidence="6 10" id="KW-1133">Transmembrane helix</keyword>
<feature type="transmembrane region" description="Helical" evidence="10">
    <location>
        <begin position="296"/>
        <end position="316"/>
    </location>
</feature>
<dbReference type="InterPro" id="IPR001750">
    <property type="entry name" value="ND/Mrp_TM"/>
</dbReference>
<feature type="transmembrane region" description="Helical" evidence="10">
    <location>
        <begin position="904"/>
        <end position="929"/>
    </location>
</feature>
<protein>
    <submittedName>
        <fullName evidence="16">Multicomponent Na+:H+ antiporter subunit A</fullName>
    </submittedName>
</protein>
<evidence type="ECO:0000256" key="3">
    <source>
        <dbReference type="ARBA" id="ARBA00022449"/>
    </source>
</evidence>
<dbReference type="AlphaFoldDB" id="A0A940PUL6"/>
<dbReference type="GO" id="GO:0015297">
    <property type="term" value="F:antiporter activity"/>
    <property type="evidence" value="ECO:0007669"/>
    <property type="project" value="UniProtKB-KW"/>
</dbReference>
<dbReference type="NCBIfam" id="NF009284">
    <property type="entry name" value="PRK12644.1"/>
    <property type="match status" value="1"/>
</dbReference>
<dbReference type="PANTHER" id="PTHR43373:SF1">
    <property type="entry name" value="NA(+)_H(+) ANTIPORTER SUBUNIT A"/>
    <property type="match status" value="1"/>
</dbReference>
<evidence type="ECO:0000256" key="4">
    <source>
        <dbReference type="ARBA" id="ARBA00022475"/>
    </source>
</evidence>
<dbReference type="PRINTS" id="PR01434">
    <property type="entry name" value="NADHDHGNASE5"/>
</dbReference>
<keyword evidence="7" id="KW-0406">Ion transport</keyword>
<feature type="transmembrane region" description="Helical" evidence="10">
    <location>
        <begin position="555"/>
        <end position="580"/>
    </location>
</feature>
<feature type="domain" description="NADH-Ubiquinone oxidoreductase (complex I) chain 5 N-terminal" evidence="12">
    <location>
        <begin position="66"/>
        <end position="111"/>
    </location>
</feature>
<evidence type="ECO:0000256" key="7">
    <source>
        <dbReference type="ARBA" id="ARBA00023065"/>
    </source>
</evidence>
<dbReference type="EMBL" id="JAFIDA010000001">
    <property type="protein sequence ID" value="MBP1325584.1"/>
    <property type="molecule type" value="Genomic_DNA"/>
</dbReference>
<feature type="domain" description="MrpA C-terminal/MbhE" evidence="15">
    <location>
        <begin position="676"/>
        <end position="751"/>
    </location>
</feature>
<evidence type="ECO:0000256" key="6">
    <source>
        <dbReference type="ARBA" id="ARBA00022989"/>
    </source>
</evidence>
<evidence type="ECO:0000256" key="1">
    <source>
        <dbReference type="ARBA" id="ARBA00004651"/>
    </source>
</evidence>
<dbReference type="InterPro" id="IPR025383">
    <property type="entry name" value="MrpA_C/MbhD"/>
</dbReference>